<dbReference type="EMBL" id="FXLY01000012">
    <property type="protein sequence ID" value="SMN22463.1"/>
    <property type="molecule type" value="Genomic_DNA"/>
</dbReference>
<organism evidence="2 3">
    <name type="scientific">Maudiozyma saulgeensis</name>
    <dbReference type="NCBI Taxonomy" id="1789683"/>
    <lineage>
        <taxon>Eukaryota</taxon>
        <taxon>Fungi</taxon>
        <taxon>Dikarya</taxon>
        <taxon>Ascomycota</taxon>
        <taxon>Saccharomycotina</taxon>
        <taxon>Saccharomycetes</taxon>
        <taxon>Saccharomycetales</taxon>
        <taxon>Saccharomycetaceae</taxon>
        <taxon>Maudiozyma</taxon>
    </lineage>
</organism>
<dbReference type="PANTHER" id="PTHR37784:SF8">
    <property type="entry name" value="PROTEIN MSN1"/>
    <property type="match status" value="1"/>
</dbReference>
<protein>
    <submittedName>
        <fullName evidence="2">Similar to Saccharomyces cerevisiae YOL116W MSN1 Transcriptional activator involved in regulation of invertase and glucoamylase expression</fullName>
    </submittedName>
</protein>
<gene>
    <name evidence="2" type="ORF">KASA_0G00517G</name>
</gene>
<dbReference type="GO" id="GO:0060963">
    <property type="term" value="P:positive regulation of ribosomal protein gene transcription by RNA polymerase II"/>
    <property type="evidence" value="ECO:0007669"/>
    <property type="project" value="TreeGrafter"/>
</dbReference>
<evidence type="ECO:0000259" key="1">
    <source>
        <dbReference type="Pfam" id="PF12550"/>
    </source>
</evidence>
<dbReference type="GO" id="GO:0000978">
    <property type="term" value="F:RNA polymerase II cis-regulatory region sequence-specific DNA binding"/>
    <property type="evidence" value="ECO:0007669"/>
    <property type="project" value="TreeGrafter"/>
</dbReference>
<dbReference type="Pfam" id="PF12550">
    <property type="entry name" value="GCR1_C"/>
    <property type="match status" value="1"/>
</dbReference>
<feature type="domain" description="Transcription activator GCR1-like" evidence="1">
    <location>
        <begin position="253"/>
        <end position="331"/>
    </location>
</feature>
<dbReference type="InterPro" id="IPR022210">
    <property type="entry name" value="TF_GCR1-like"/>
</dbReference>
<dbReference type="AlphaFoldDB" id="A0A1X7R9W9"/>
<dbReference type="PANTHER" id="PTHR37784">
    <property type="entry name" value="PROTEIN MSN1"/>
    <property type="match status" value="1"/>
</dbReference>
<dbReference type="GO" id="GO:0000981">
    <property type="term" value="F:DNA-binding transcription factor activity, RNA polymerase II-specific"/>
    <property type="evidence" value="ECO:0007669"/>
    <property type="project" value="TreeGrafter"/>
</dbReference>
<evidence type="ECO:0000313" key="3">
    <source>
        <dbReference type="Proteomes" id="UP000196158"/>
    </source>
</evidence>
<name>A0A1X7R9W9_9SACH</name>
<dbReference type="STRING" id="1789683.A0A1X7R9W9"/>
<dbReference type="InterPro" id="IPR052146">
    <property type="entry name" value="HOT1"/>
</dbReference>
<keyword evidence="3" id="KW-1185">Reference proteome</keyword>
<reference evidence="2 3" key="1">
    <citation type="submission" date="2017-04" db="EMBL/GenBank/DDBJ databases">
        <authorList>
            <person name="Afonso C.L."/>
            <person name="Miller P.J."/>
            <person name="Scott M.A."/>
            <person name="Spackman E."/>
            <person name="Goraichik I."/>
            <person name="Dimitrov K.M."/>
            <person name="Suarez D.L."/>
            <person name="Swayne D.E."/>
        </authorList>
    </citation>
    <scope>NUCLEOTIDE SEQUENCE [LARGE SCALE GENOMIC DNA]</scope>
</reference>
<sequence>MDHSETPGKPLNDRVEELERRIVLFEDLFHAFSSRLDKHFEKYDKLIHSQQKQITELNTVIGILVNDQANHAEHLRNKLTSSLTLNRGSSATGTKPVKSTSLQVANTDRTSISQVVANPSSHNTDSISADNMFTDLIDANHRVDDSNIVLPLQKNVFDNNKRRHDDNEENDPFKSNSAIITDPKDLVDKPNINPLGDVYKPAPGTFHHNSSDDVLSTASDQLSTLQNVTTAPTSTTDFGSKRPKYIPNRNETFKFLKSPHSVLDVWKEYTDGIEGQPSIREMETIYQATWRRDNATGKRYSRRKPIWKAIEIGLARGYTVDYIIDILENARYVDETRQSKHPIGWLSQTANIPDILK</sequence>
<proteinExistence type="predicted"/>
<evidence type="ECO:0000313" key="2">
    <source>
        <dbReference type="EMBL" id="SMN22463.1"/>
    </source>
</evidence>
<dbReference type="Proteomes" id="UP000196158">
    <property type="component" value="Unassembled WGS sequence"/>
</dbReference>
<accession>A0A1X7R9W9</accession>
<dbReference type="OrthoDB" id="428577at2759"/>